<protein>
    <submittedName>
        <fullName evidence="2">Uncharacterized protein</fullName>
    </submittedName>
</protein>
<reference evidence="2 3" key="1">
    <citation type="submission" date="2024-06" db="EMBL/GenBank/DDBJ databases">
        <title>A chromosome-level genome assembly of beet webworm, Loxostege sticticalis.</title>
        <authorList>
            <person name="Zhang Y."/>
        </authorList>
    </citation>
    <scope>NUCLEOTIDE SEQUENCE [LARGE SCALE GENOMIC DNA]</scope>
    <source>
        <strain evidence="2">AQ028</strain>
        <tissue evidence="2">Male pupae</tissue>
    </source>
</reference>
<dbReference type="InterPro" id="IPR029034">
    <property type="entry name" value="Cystine-knot_cytokine"/>
</dbReference>
<feature type="chain" id="PRO_5044772830" evidence="1">
    <location>
        <begin position="23"/>
        <end position="138"/>
    </location>
</feature>
<accession>A0ABD0SSN2</accession>
<proteinExistence type="predicted"/>
<dbReference type="Gene3D" id="2.10.90.10">
    <property type="entry name" value="Cystine-knot cytokines"/>
    <property type="match status" value="1"/>
</dbReference>
<name>A0ABD0SSN2_LOXSC</name>
<evidence type="ECO:0000256" key="1">
    <source>
        <dbReference type="SAM" id="SignalP"/>
    </source>
</evidence>
<dbReference type="EMBL" id="JBEDNZ010000016">
    <property type="protein sequence ID" value="KAL0822859.1"/>
    <property type="molecule type" value="Genomic_DNA"/>
</dbReference>
<dbReference type="AlphaFoldDB" id="A0ABD0SSN2"/>
<evidence type="ECO:0000313" key="3">
    <source>
        <dbReference type="Proteomes" id="UP001549921"/>
    </source>
</evidence>
<keyword evidence="1" id="KW-0732">Signal</keyword>
<comment type="caution">
    <text evidence="2">The sequence shown here is derived from an EMBL/GenBank/DDBJ whole genome shotgun (WGS) entry which is preliminary data.</text>
</comment>
<dbReference type="Proteomes" id="UP001549921">
    <property type="component" value="Unassembled WGS sequence"/>
</dbReference>
<sequence>MDSCSKMIILITLSLFAGFAASDFRPRPQLDFATIINRTVCPMEVKINEDLKRVPQRIKMLTCARDVNKWCAKMNVPKNECCQVQHDDVSLFCVEVQEAAMVYYPEIKQAGPVFVSVGCVCMMQKINKVPDAEPRDWD</sequence>
<organism evidence="2 3">
    <name type="scientific">Loxostege sticticalis</name>
    <name type="common">Beet webworm moth</name>
    <dbReference type="NCBI Taxonomy" id="481309"/>
    <lineage>
        <taxon>Eukaryota</taxon>
        <taxon>Metazoa</taxon>
        <taxon>Ecdysozoa</taxon>
        <taxon>Arthropoda</taxon>
        <taxon>Hexapoda</taxon>
        <taxon>Insecta</taxon>
        <taxon>Pterygota</taxon>
        <taxon>Neoptera</taxon>
        <taxon>Endopterygota</taxon>
        <taxon>Lepidoptera</taxon>
        <taxon>Glossata</taxon>
        <taxon>Ditrysia</taxon>
        <taxon>Pyraloidea</taxon>
        <taxon>Crambidae</taxon>
        <taxon>Pyraustinae</taxon>
        <taxon>Loxostege</taxon>
    </lineage>
</organism>
<evidence type="ECO:0000313" key="2">
    <source>
        <dbReference type="EMBL" id="KAL0822859.1"/>
    </source>
</evidence>
<gene>
    <name evidence="2" type="ORF">ABMA28_004852</name>
</gene>
<feature type="signal peptide" evidence="1">
    <location>
        <begin position="1"/>
        <end position="22"/>
    </location>
</feature>